<dbReference type="Pfam" id="PF18911">
    <property type="entry name" value="PKD_4"/>
    <property type="match status" value="1"/>
</dbReference>
<sequence>MSSRPLSSGPTPSSSPVPSSSAPSQAFPPPLIALVALMALILGTMLVAAPPRAHAAPFRVLVYSGTTGAAHASAPAGIEAILELGAENGFDVEATSSSAVFNDVDLARFQAVVFNNTESAPGRGDLLDADERAALRSYIRAGGGWVGLHAAAATERDWDWYEGLAGAVLDRHTPVRTGRINVLDHAHPSTRGLPDLWERTDEWYDWRTDPAPGAHTLARVTVGDGITGLDEGVDHPWSWCQNYDGGRSWFTAGGHTASAFREEGFLTHLLGGIEWAAGAKSGDCSATRTGSFRRTTLAADGLADPVDLAVTPDRRVFFAERTGKVKVIDQQSMRVSTAVDFGYTQKDVDRAGGLVGLALDPGFAWNSRLYVLHSDKAGDGLVLSRFTVSGKTVDPASERRLLTLPGGTDEADSPVSASLAFGGEGVLHVATSGTADLSVADAPNDLRGKILRITPQDDGTYTVPEGNLFAPGTAGTRPEIYATGLRNPYRITADPRSGALLVSEQGPEGTVGHLRITEAGVADRPSCTDDTAARHRGPALDCTAASTDGPPGSAAAVVGGPPRTSVTGGPLSGAVYAHDPAGSDRTAFPAYFEGKWLAYDPVGSRFTTLSFQRADQTFSDDRSASVEAGALQSVDGVFTDMEWHRPTAARFGPDGSLYVVDGGTGSGTDKAGGDEGAGVHRIDYAGDRRLPEAAITTDRDNGPAPLTVTFDGSGPHGGAPVTYAWDFDGDGSTDSTAANPSHTYRDEGRFTARLTVTRPGGETALAGQDVAVGNTRPLVTLRQPPDGGVFTFGDTLALTVGVTDEEGGRAGPVDCSRVVVRSPLGTAAPLRPVARPPGCRGELVTHAGDHQGRGPDVPYTLTAEYTDRGTPALTGSASLTLRTAFREAEHFTSTGGPHGGAVAAGRANASGGRTLAEIEDGDWVAFDPVRLGNVDSVMVGATACGIGGRIDFRAGSPTGRLLGSVSVAGTGARGAIVSPTTAIEAPGSGVRLYVVFTNPRWSSEGSDLFTVDWLHFHGPGTGRAPSSTADVGAS</sequence>
<dbReference type="InterPro" id="IPR008979">
    <property type="entry name" value="Galactose-bd-like_sf"/>
</dbReference>
<accession>A0ABS4V1B1</accession>
<dbReference type="InterPro" id="IPR011041">
    <property type="entry name" value="Quinoprot_gluc/sorb_DH_b-prop"/>
</dbReference>
<dbReference type="CDD" id="cd04084">
    <property type="entry name" value="CBM6_xylanase-like"/>
    <property type="match status" value="1"/>
</dbReference>
<dbReference type="CDD" id="cd00146">
    <property type="entry name" value="PKD"/>
    <property type="match status" value="1"/>
</dbReference>
<dbReference type="Gene3D" id="2.60.120.260">
    <property type="entry name" value="Galactose-binding domain-like"/>
    <property type="match status" value="1"/>
</dbReference>
<feature type="region of interest" description="Disordered" evidence="2">
    <location>
        <begin position="1"/>
        <end position="22"/>
    </location>
</feature>
<gene>
    <name evidence="4" type="ORF">JOF59_000076</name>
</gene>
<feature type="compositionally biased region" description="Low complexity" evidence="2">
    <location>
        <begin position="549"/>
        <end position="562"/>
    </location>
</feature>
<dbReference type="Gene3D" id="2.120.10.30">
    <property type="entry name" value="TolB, C-terminal domain"/>
    <property type="match status" value="1"/>
</dbReference>
<organism evidence="4 5">
    <name type="scientific">Streptomyces clavifer</name>
    <dbReference type="NCBI Taxonomy" id="68188"/>
    <lineage>
        <taxon>Bacteria</taxon>
        <taxon>Bacillati</taxon>
        <taxon>Actinomycetota</taxon>
        <taxon>Actinomycetes</taxon>
        <taxon>Kitasatosporales</taxon>
        <taxon>Streptomycetaceae</taxon>
        <taxon>Streptomyces</taxon>
    </lineage>
</organism>
<dbReference type="InterPro" id="IPR022409">
    <property type="entry name" value="PKD/Chitinase_dom"/>
</dbReference>
<dbReference type="Proteomes" id="UP001519311">
    <property type="component" value="Unassembled WGS sequence"/>
</dbReference>
<dbReference type="PANTHER" id="PTHR40469:SF2">
    <property type="entry name" value="GALACTOSE-BINDING DOMAIN-LIKE SUPERFAMILY PROTEIN"/>
    <property type="match status" value="1"/>
</dbReference>
<evidence type="ECO:0000313" key="5">
    <source>
        <dbReference type="Proteomes" id="UP001519311"/>
    </source>
</evidence>
<proteinExistence type="predicted"/>
<comment type="caution">
    <text evidence="4">The sequence shown here is derived from an EMBL/GenBank/DDBJ whole genome shotgun (WGS) entry which is preliminary data.</text>
</comment>
<dbReference type="SUPFAM" id="SSF49299">
    <property type="entry name" value="PKD domain"/>
    <property type="match status" value="1"/>
</dbReference>
<protein>
    <submittedName>
        <fullName evidence="4">Type 1 glutamine amidotransferase</fullName>
    </submittedName>
</protein>
<dbReference type="InterPro" id="IPR029062">
    <property type="entry name" value="Class_I_gatase-like"/>
</dbReference>
<dbReference type="Gene3D" id="2.60.40.10">
    <property type="entry name" value="Immunoglobulins"/>
    <property type="match status" value="1"/>
</dbReference>
<dbReference type="SUPFAM" id="SSF49785">
    <property type="entry name" value="Galactose-binding domain-like"/>
    <property type="match status" value="1"/>
</dbReference>
<dbReference type="InterPro" id="IPR011042">
    <property type="entry name" value="6-blade_b-propeller_TolB-like"/>
</dbReference>
<dbReference type="SUPFAM" id="SSF52317">
    <property type="entry name" value="Class I glutamine amidotransferase-like"/>
    <property type="match status" value="1"/>
</dbReference>
<dbReference type="InterPro" id="IPR013783">
    <property type="entry name" value="Ig-like_fold"/>
</dbReference>
<dbReference type="SUPFAM" id="SSF50952">
    <property type="entry name" value="Soluble quinoprotein glucose dehydrogenase"/>
    <property type="match status" value="1"/>
</dbReference>
<dbReference type="SMART" id="SM00606">
    <property type="entry name" value="CBD_IV"/>
    <property type="match status" value="1"/>
</dbReference>
<dbReference type="EMBL" id="JAGINS010000001">
    <property type="protein sequence ID" value="MBP2357676.1"/>
    <property type="molecule type" value="Genomic_DNA"/>
</dbReference>
<dbReference type="Pfam" id="PF07995">
    <property type="entry name" value="GSDH"/>
    <property type="match status" value="1"/>
</dbReference>
<evidence type="ECO:0000256" key="1">
    <source>
        <dbReference type="ARBA" id="ARBA00022729"/>
    </source>
</evidence>
<dbReference type="PANTHER" id="PTHR40469">
    <property type="entry name" value="SECRETED GLYCOSYL HYDROLASE"/>
    <property type="match status" value="1"/>
</dbReference>
<dbReference type="SMART" id="SM00089">
    <property type="entry name" value="PKD"/>
    <property type="match status" value="1"/>
</dbReference>
<dbReference type="InterPro" id="IPR000601">
    <property type="entry name" value="PKD_dom"/>
</dbReference>
<name>A0ABS4V1B1_9ACTN</name>
<feature type="region of interest" description="Disordered" evidence="2">
    <location>
        <begin position="839"/>
        <end position="858"/>
    </location>
</feature>
<dbReference type="Gene3D" id="3.40.50.880">
    <property type="match status" value="1"/>
</dbReference>
<feature type="domain" description="PKD" evidence="3">
    <location>
        <begin position="691"/>
        <end position="772"/>
    </location>
</feature>
<keyword evidence="4" id="KW-0315">Glutamine amidotransferase</keyword>
<dbReference type="Pfam" id="PF03422">
    <property type="entry name" value="CBM_6"/>
    <property type="match status" value="1"/>
</dbReference>
<dbReference type="PROSITE" id="PS50093">
    <property type="entry name" value="PKD"/>
    <property type="match status" value="1"/>
</dbReference>
<evidence type="ECO:0000313" key="4">
    <source>
        <dbReference type="EMBL" id="MBP2357676.1"/>
    </source>
</evidence>
<dbReference type="InterPro" id="IPR035986">
    <property type="entry name" value="PKD_dom_sf"/>
</dbReference>
<keyword evidence="5" id="KW-1185">Reference proteome</keyword>
<reference evidence="4 5" key="1">
    <citation type="submission" date="2021-03" db="EMBL/GenBank/DDBJ databases">
        <title>Sequencing the genomes of 1000 actinobacteria strains.</title>
        <authorList>
            <person name="Klenk H.-P."/>
        </authorList>
    </citation>
    <scope>NUCLEOTIDE SEQUENCE [LARGE SCALE GENOMIC DNA]</scope>
    <source>
        <strain evidence="4 5">DSM 40843</strain>
    </source>
</reference>
<dbReference type="InterPro" id="IPR006584">
    <property type="entry name" value="Cellulose-bd_IV"/>
</dbReference>
<dbReference type="InterPro" id="IPR005084">
    <property type="entry name" value="CBM6"/>
</dbReference>
<dbReference type="InterPro" id="IPR012938">
    <property type="entry name" value="Glc/Sorbosone_DH"/>
</dbReference>
<feature type="region of interest" description="Disordered" evidence="2">
    <location>
        <begin position="543"/>
        <end position="563"/>
    </location>
</feature>
<dbReference type="Pfam" id="PF06283">
    <property type="entry name" value="ThuA"/>
    <property type="match status" value="1"/>
</dbReference>
<evidence type="ECO:0000256" key="2">
    <source>
        <dbReference type="SAM" id="MobiDB-lite"/>
    </source>
</evidence>
<evidence type="ECO:0000259" key="3">
    <source>
        <dbReference type="PROSITE" id="PS50093"/>
    </source>
</evidence>
<dbReference type="InterPro" id="IPR029010">
    <property type="entry name" value="ThuA-like"/>
</dbReference>
<keyword evidence="1" id="KW-0732">Signal</keyword>